<comment type="similarity">
    <text evidence="1">Belongs to the apolipoprotein L family.</text>
</comment>
<gene>
    <name evidence="3" type="ORF">CHARACLAT_021639</name>
</gene>
<accession>A0ABU7DIP2</accession>
<evidence type="ECO:0000313" key="3">
    <source>
        <dbReference type="EMBL" id="MED6274958.1"/>
    </source>
</evidence>
<name>A0ABU7DIP2_9TELE</name>
<evidence type="ECO:0000256" key="1">
    <source>
        <dbReference type="ARBA" id="ARBA00010090"/>
    </source>
</evidence>
<feature type="transmembrane region" description="Helical" evidence="2">
    <location>
        <begin position="273"/>
        <end position="294"/>
    </location>
</feature>
<dbReference type="Proteomes" id="UP001352852">
    <property type="component" value="Unassembled WGS sequence"/>
</dbReference>
<organism evidence="3 4">
    <name type="scientific">Characodon lateralis</name>
    <dbReference type="NCBI Taxonomy" id="208331"/>
    <lineage>
        <taxon>Eukaryota</taxon>
        <taxon>Metazoa</taxon>
        <taxon>Chordata</taxon>
        <taxon>Craniata</taxon>
        <taxon>Vertebrata</taxon>
        <taxon>Euteleostomi</taxon>
        <taxon>Actinopterygii</taxon>
        <taxon>Neopterygii</taxon>
        <taxon>Teleostei</taxon>
        <taxon>Neoteleostei</taxon>
        <taxon>Acanthomorphata</taxon>
        <taxon>Ovalentaria</taxon>
        <taxon>Atherinomorphae</taxon>
        <taxon>Cyprinodontiformes</taxon>
        <taxon>Goodeidae</taxon>
        <taxon>Characodon</taxon>
    </lineage>
</organism>
<keyword evidence="4" id="KW-1185">Reference proteome</keyword>
<dbReference type="InterPro" id="IPR008405">
    <property type="entry name" value="ApoL"/>
</dbReference>
<protein>
    <submittedName>
        <fullName evidence="3">Uncharacterized protein</fullName>
    </submittedName>
</protein>
<feature type="transmembrane region" description="Helical" evidence="2">
    <location>
        <begin position="247"/>
        <end position="267"/>
    </location>
</feature>
<proteinExistence type="inferred from homology"/>
<evidence type="ECO:0000313" key="4">
    <source>
        <dbReference type="Proteomes" id="UP001352852"/>
    </source>
</evidence>
<keyword evidence="2" id="KW-0812">Transmembrane</keyword>
<dbReference type="PANTHER" id="PTHR14096">
    <property type="entry name" value="APOLIPOPROTEIN L"/>
    <property type="match status" value="1"/>
</dbReference>
<evidence type="ECO:0000256" key="2">
    <source>
        <dbReference type="SAM" id="Phobius"/>
    </source>
</evidence>
<dbReference type="EMBL" id="JAHUTJ010026721">
    <property type="protein sequence ID" value="MED6274958.1"/>
    <property type="molecule type" value="Genomic_DNA"/>
</dbReference>
<keyword evidence="2" id="KW-0472">Membrane</keyword>
<reference evidence="3 4" key="1">
    <citation type="submission" date="2021-06" db="EMBL/GenBank/DDBJ databases">
        <authorList>
            <person name="Palmer J.M."/>
        </authorList>
    </citation>
    <scope>NUCLEOTIDE SEQUENCE [LARGE SCALE GENOMIC DNA]</scope>
    <source>
        <strain evidence="3 4">CL_MEX2019</strain>
        <tissue evidence="3">Muscle</tissue>
    </source>
</reference>
<keyword evidence="2" id="KW-1133">Transmembrane helix</keyword>
<dbReference type="PANTHER" id="PTHR14096:SF57">
    <property type="entry name" value="APOLIPOPROTEIN L4"/>
    <property type="match status" value="1"/>
</dbReference>
<comment type="caution">
    <text evidence="3">The sequence shown here is derived from an EMBL/GenBank/DDBJ whole genome shotgun (WGS) entry which is preliminary data.</text>
</comment>
<feature type="transmembrane region" description="Helical" evidence="2">
    <location>
        <begin position="424"/>
        <end position="443"/>
    </location>
</feature>
<sequence>MINIKEIADKIDPTFTKSEGNRAAFSKFMKSNFQMKAESKLAELEKNSGEVLDETLEGLEKLNTFLDAVERLAVTSLQVFTQNQMIFLPEGISFDDVQAVIRTARLICPLLLGFKRDAKAFFLPYLHNVEVLVYQLEKYINSTEKIVEDLAYSLNINICLQKIEEVAVKCDLSDDEIQNMADHVKQLDVIRMDEHFRMLVLFQRVHYSAFVNKYNDQLPQMLQFLDEIEQCAVQLDKMNKGAKISSVAGSSVGVVGGVLSIISLALIPVTAGVSLGLTIAGASLGTTSAVNSFVTTVTEFMVNSKQNKQANTAFQRFMDSVQSIQDCLEEPTNIPYVTQIDNDMVNVVRKIATKSCAVGKSIDTVMDACSALSSVLKTKRVVASAGKAALQEGKTLCTISRVASDVPDIGQAALKGPLALSKGARGGFIALNALFIGMDIFFITKDSMALAKGTKTKVSKFLRTRATLWHSEIEAWEKICNSLCHSNLTAEENSKILEKPLYPDRVLEWYEYLLFYFILFIYFFF</sequence>
<feature type="transmembrane region" description="Helical" evidence="2">
    <location>
        <begin position="509"/>
        <end position="524"/>
    </location>
</feature>
<dbReference type="Pfam" id="PF05461">
    <property type="entry name" value="ApoL"/>
    <property type="match status" value="1"/>
</dbReference>